<gene>
    <name evidence="2" type="ORF">FL857_09910</name>
</gene>
<dbReference type="Pfam" id="PF13468">
    <property type="entry name" value="Glyoxalase_3"/>
    <property type="match status" value="1"/>
</dbReference>
<dbReference type="InterPro" id="IPR029068">
    <property type="entry name" value="Glyas_Bleomycin-R_OHBP_Dase"/>
</dbReference>
<name>A0A552UZ23_9FIRM</name>
<comment type="caution">
    <text evidence="2">The sequence shown here is derived from an EMBL/GenBank/DDBJ whole genome shotgun (WGS) entry which is preliminary data.</text>
</comment>
<dbReference type="Gene3D" id="3.10.180.10">
    <property type="entry name" value="2,3-Dihydroxybiphenyl 1,2-Dioxygenase, domain 1"/>
    <property type="match status" value="1"/>
</dbReference>
<dbReference type="AlphaFoldDB" id="A0A552UZ23"/>
<sequence length="208" mass="23652">MKLSHIILKVERLDRAVQEYREKGFAVEYGRKKNPINALIYFSNGPYIELLDGTRMPGAAKTAMRFFGKGMIIDRLQRLDDCAPGYCELALENYETDLNREIAILQKHGIKSCKALSRRVDTHGRDLRFRLAFPEALDVPFLMTYFSVDPKPVNFVHPNGVREVGKVVYGTDPSRFAVIEELCDDKRLELTEGGGIHVEFIKSDKGNV</sequence>
<accession>A0A552UZ23</accession>
<dbReference type="PANTHER" id="PTHR40265">
    <property type="entry name" value="BLL2707 PROTEIN"/>
    <property type="match status" value="1"/>
</dbReference>
<dbReference type="RefSeq" id="WP_144398682.1">
    <property type="nucleotide sequence ID" value="NZ_VJXW01000018.1"/>
</dbReference>
<dbReference type="EMBL" id="VJXW01000018">
    <property type="protein sequence ID" value="TRW23468.1"/>
    <property type="molecule type" value="Genomic_DNA"/>
</dbReference>
<evidence type="ECO:0000259" key="1">
    <source>
        <dbReference type="Pfam" id="PF13468"/>
    </source>
</evidence>
<evidence type="ECO:0000313" key="2">
    <source>
        <dbReference type="EMBL" id="TRW23468.1"/>
    </source>
</evidence>
<evidence type="ECO:0000313" key="3">
    <source>
        <dbReference type="Proteomes" id="UP000319424"/>
    </source>
</evidence>
<feature type="domain" description="Glyoxalase-like" evidence="1">
    <location>
        <begin position="3"/>
        <end position="174"/>
    </location>
</feature>
<protein>
    <submittedName>
        <fullName evidence="2">VOC family protein</fullName>
    </submittedName>
</protein>
<dbReference type="InterPro" id="IPR025870">
    <property type="entry name" value="Glyoxalase-like_dom"/>
</dbReference>
<proteinExistence type="predicted"/>
<dbReference type="Proteomes" id="UP000319424">
    <property type="component" value="Unassembled WGS sequence"/>
</dbReference>
<dbReference type="OrthoDB" id="3252514at2"/>
<reference evidence="2 3" key="1">
    <citation type="submission" date="2019-07" db="EMBL/GenBank/DDBJ databases">
        <title>Criibacterium bergeronii gen. nov., sp. nov. isolated from human clinical samples.</title>
        <authorList>
            <person name="Maheux A.F."/>
            <person name="Boudreau D.K."/>
            <person name="Berube E."/>
            <person name="Brodeur S."/>
            <person name="Bernard K.A."/>
            <person name="Abed J.Y."/>
            <person name="Ducrey E."/>
            <person name="Guay E.F."/>
            <person name="Raymond F."/>
            <person name="Corbeil J."/>
            <person name="Domingo M.-C."/>
            <person name="Roy P.H."/>
            <person name="Boissinot M."/>
            <person name="Tocheva E.I."/>
            <person name="Omar R.F."/>
        </authorList>
    </citation>
    <scope>NUCLEOTIDE SEQUENCE [LARGE SCALE GENOMIC DNA]</scope>
    <source>
        <strain evidence="2 3">CCRI-24246</strain>
    </source>
</reference>
<organism evidence="2 3">
    <name type="scientific">Criibacterium bergeronii</name>
    <dbReference type="NCBI Taxonomy" id="1871336"/>
    <lineage>
        <taxon>Bacteria</taxon>
        <taxon>Bacillati</taxon>
        <taxon>Bacillota</taxon>
        <taxon>Clostridia</taxon>
        <taxon>Peptostreptococcales</taxon>
        <taxon>Filifactoraceae</taxon>
        <taxon>Criibacterium</taxon>
    </lineage>
</organism>
<dbReference type="PANTHER" id="PTHR40265:SF1">
    <property type="entry name" value="GLYOXALASE-LIKE DOMAIN-CONTAINING PROTEIN"/>
    <property type="match status" value="1"/>
</dbReference>